<evidence type="ECO:0000256" key="1">
    <source>
        <dbReference type="SAM" id="Phobius"/>
    </source>
</evidence>
<keyword evidence="3" id="KW-1185">Reference proteome</keyword>
<reference evidence="2 3" key="1">
    <citation type="journal article" date="2023" name="Arcadia Sci">
        <title>De novo assembly of a long-read Amblyomma americanum tick genome.</title>
        <authorList>
            <person name="Chou S."/>
            <person name="Poskanzer K.E."/>
            <person name="Rollins M."/>
            <person name="Thuy-Boun P.S."/>
        </authorList>
    </citation>
    <scope>NUCLEOTIDE SEQUENCE [LARGE SCALE GENOMIC DNA]</scope>
    <source>
        <strain evidence="2">F_SG_1</strain>
        <tissue evidence="2">Salivary glands</tissue>
    </source>
</reference>
<dbReference type="InterPro" id="IPR036116">
    <property type="entry name" value="FN3_sf"/>
</dbReference>
<dbReference type="Proteomes" id="UP001321473">
    <property type="component" value="Unassembled WGS sequence"/>
</dbReference>
<feature type="transmembrane region" description="Helical" evidence="1">
    <location>
        <begin position="20"/>
        <end position="37"/>
    </location>
</feature>
<dbReference type="AlphaFoldDB" id="A0AAQ4FMI7"/>
<protein>
    <recommendedName>
        <fullName evidence="4">Fibronectin type-III domain-containing protein</fullName>
    </recommendedName>
</protein>
<feature type="transmembrane region" description="Helical" evidence="1">
    <location>
        <begin position="153"/>
        <end position="176"/>
    </location>
</feature>
<evidence type="ECO:0008006" key="4">
    <source>
        <dbReference type="Google" id="ProtNLM"/>
    </source>
</evidence>
<dbReference type="CDD" id="cd00063">
    <property type="entry name" value="FN3"/>
    <property type="match status" value="1"/>
</dbReference>
<organism evidence="2 3">
    <name type="scientific">Amblyomma americanum</name>
    <name type="common">Lone star tick</name>
    <dbReference type="NCBI Taxonomy" id="6943"/>
    <lineage>
        <taxon>Eukaryota</taxon>
        <taxon>Metazoa</taxon>
        <taxon>Ecdysozoa</taxon>
        <taxon>Arthropoda</taxon>
        <taxon>Chelicerata</taxon>
        <taxon>Arachnida</taxon>
        <taxon>Acari</taxon>
        <taxon>Parasitiformes</taxon>
        <taxon>Ixodida</taxon>
        <taxon>Ixodoidea</taxon>
        <taxon>Ixodidae</taxon>
        <taxon>Amblyomminae</taxon>
        <taxon>Amblyomma</taxon>
    </lineage>
</organism>
<keyword evidence="1" id="KW-0812">Transmembrane</keyword>
<dbReference type="EMBL" id="JARKHS020000762">
    <property type="protein sequence ID" value="KAK8788469.1"/>
    <property type="molecule type" value="Genomic_DNA"/>
</dbReference>
<dbReference type="InterPro" id="IPR003961">
    <property type="entry name" value="FN3_dom"/>
</dbReference>
<dbReference type="SUPFAM" id="SSF49265">
    <property type="entry name" value="Fibronectin type III"/>
    <property type="match status" value="1"/>
</dbReference>
<accession>A0AAQ4FMI7</accession>
<gene>
    <name evidence="2" type="ORF">V5799_021751</name>
</gene>
<keyword evidence="1" id="KW-1133">Transmembrane helix</keyword>
<comment type="caution">
    <text evidence="2">The sequence shown here is derived from an EMBL/GenBank/DDBJ whole genome shotgun (WGS) entry which is preliminary data.</text>
</comment>
<sequence length="177" mass="19686">MLKIVKCRSEVRLWNKALGCLLLHVGCSMTCVFLSLFQEAVLSSRDVEIESLSGLSAVITDFNLRPLNSTSLQATWKSKFEEGLISFNVCLLGSPQKTCTPHGYAAVKSQEYIIGNLKPEAHYNVSAHYRNTVKGTFYEWNAYRTLTMPPPGWVSAASSPVFSGLLVLTSLLYFIVR</sequence>
<name>A0AAQ4FMI7_AMBAM</name>
<evidence type="ECO:0000313" key="2">
    <source>
        <dbReference type="EMBL" id="KAK8788469.1"/>
    </source>
</evidence>
<proteinExistence type="predicted"/>
<evidence type="ECO:0000313" key="3">
    <source>
        <dbReference type="Proteomes" id="UP001321473"/>
    </source>
</evidence>
<keyword evidence="1" id="KW-0472">Membrane</keyword>